<keyword evidence="4 6" id="KW-1133">Transmembrane helix</keyword>
<evidence type="ECO:0000256" key="1">
    <source>
        <dbReference type="ARBA" id="ARBA00004651"/>
    </source>
</evidence>
<dbReference type="InterPro" id="IPR023408">
    <property type="entry name" value="MscS_beta-dom_sf"/>
</dbReference>
<dbReference type="InterPro" id="IPR006685">
    <property type="entry name" value="MscS_channel_2nd"/>
</dbReference>
<name>A0A7W6DE11_9HYPH</name>
<dbReference type="SUPFAM" id="SSF51206">
    <property type="entry name" value="cAMP-binding domain-like"/>
    <property type="match status" value="1"/>
</dbReference>
<evidence type="ECO:0000256" key="6">
    <source>
        <dbReference type="SAM" id="Phobius"/>
    </source>
</evidence>
<keyword evidence="3 6" id="KW-0812">Transmembrane</keyword>
<dbReference type="SUPFAM" id="SSF50182">
    <property type="entry name" value="Sm-like ribonucleoproteins"/>
    <property type="match status" value="1"/>
</dbReference>
<sequence>MRDLFLSPLVQVVLLGIAGIIAWHLQGRNRATARLVTQIAFFSAMTAILVVNDIAPTQYEPIRSVEGYLLVTAKLLWWVHLAWATIGFVRIYVVLDGRPREARMLQDLIVAAVYLGVALSALAYVFGIAIGTLVATSGIIAIILGLALQSTLNDLFSGLALTLGRPYGIGDWILLSDGTEGRVMENTWRSTHILTSTNNIVVLPNSYLAKIGLTNVSRPDEAHQVMLPLRIRPTHSPRFVLEAVRKAMIASNRAHHGHPPVVALKRMDALALDIELLFHVASHSERTAARNEIADLVYRQCKAIGIALALPDTATVLLDGAAAGPPAPQTVEDLLQSSPVFEHLEKTGIEKIARGANLRCFEADDLLPPDGSPTLMIIRSGAAVGLQGETEELRLGSGDLVGNLGDADEALTFKALTGLEVFEIDGQALETAFRDLPALRTELSHHLTGVPHPMKMESRPEHGAKSPSAFLRTIQHRFRRR</sequence>
<dbReference type="AlphaFoldDB" id="A0A7W6DE11"/>
<gene>
    <name evidence="8" type="ORF">GGQ64_004753</name>
</gene>
<dbReference type="RefSeq" id="WP_183807743.1">
    <property type="nucleotide sequence ID" value="NZ_JACIEE010000011.1"/>
</dbReference>
<dbReference type="PIRSF" id="PIRSF026673">
    <property type="entry name" value="UCP026673_ion_chan"/>
    <property type="match status" value="1"/>
</dbReference>
<dbReference type="InterPro" id="IPR016846">
    <property type="entry name" value="cNMP-bd_ion_channel"/>
</dbReference>
<evidence type="ECO:0000313" key="9">
    <source>
        <dbReference type="Proteomes" id="UP000574761"/>
    </source>
</evidence>
<dbReference type="Gene3D" id="2.60.120.10">
    <property type="entry name" value="Jelly Rolls"/>
    <property type="match status" value="1"/>
</dbReference>
<dbReference type="EMBL" id="JACIEE010000011">
    <property type="protein sequence ID" value="MBB3979511.1"/>
    <property type="molecule type" value="Genomic_DNA"/>
</dbReference>
<dbReference type="SUPFAM" id="SSF82689">
    <property type="entry name" value="Mechanosensitive channel protein MscS (YggB), C-terminal domain"/>
    <property type="match status" value="1"/>
</dbReference>
<evidence type="ECO:0000256" key="2">
    <source>
        <dbReference type="ARBA" id="ARBA00022475"/>
    </source>
</evidence>
<dbReference type="PANTHER" id="PTHR30566">
    <property type="entry name" value="YNAI-RELATED MECHANOSENSITIVE ION CHANNEL"/>
    <property type="match status" value="1"/>
</dbReference>
<reference evidence="8 9" key="1">
    <citation type="submission" date="2020-08" db="EMBL/GenBank/DDBJ databases">
        <title>Genomic Encyclopedia of Type Strains, Phase IV (KMG-IV): sequencing the most valuable type-strain genomes for metagenomic binning, comparative biology and taxonomic classification.</title>
        <authorList>
            <person name="Goeker M."/>
        </authorList>
    </citation>
    <scope>NUCLEOTIDE SEQUENCE [LARGE SCALE GENOMIC DNA]</scope>
    <source>
        <strain evidence="8 9">DSM 100211</strain>
    </source>
</reference>
<dbReference type="PANTHER" id="PTHR30566:SF5">
    <property type="entry name" value="MECHANOSENSITIVE ION CHANNEL PROTEIN 1, MITOCHONDRIAL-RELATED"/>
    <property type="match status" value="1"/>
</dbReference>
<feature type="transmembrane region" description="Helical" evidence="6">
    <location>
        <begin position="6"/>
        <end position="23"/>
    </location>
</feature>
<dbReference type="Gene3D" id="1.10.287.1260">
    <property type="match status" value="1"/>
</dbReference>
<dbReference type="Gene3D" id="2.30.30.60">
    <property type="match status" value="1"/>
</dbReference>
<accession>A0A7W6DE11</accession>
<dbReference type="InterPro" id="IPR014710">
    <property type="entry name" value="RmlC-like_jellyroll"/>
</dbReference>
<dbReference type="InterPro" id="IPR010920">
    <property type="entry name" value="LSM_dom_sf"/>
</dbReference>
<evidence type="ECO:0000259" key="7">
    <source>
        <dbReference type="Pfam" id="PF00924"/>
    </source>
</evidence>
<keyword evidence="5 6" id="KW-0472">Membrane</keyword>
<dbReference type="GO" id="GO:0008381">
    <property type="term" value="F:mechanosensitive monoatomic ion channel activity"/>
    <property type="evidence" value="ECO:0007669"/>
    <property type="project" value="UniProtKB-ARBA"/>
</dbReference>
<evidence type="ECO:0000256" key="5">
    <source>
        <dbReference type="ARBA" id="ARBA00023136"/>
    </source>
</evidence>
<dbReference type="Pfam" id="PF00924">
    <property type="entry name" value="MS_channel_2nd"/>
    <property type="match status" value="1"/>
</dbReference>
<comment type="subcellular location">
    <subcellularLocation>
        <location evidence="1">Cell membrane</location>
        <topology evidence="1">Multi-pass membrane protein</topology>
    </subcellularLocation>
</comment>
<dbReference type="InterPro" id="IPR018490">
    <property type="entry name" value="cNMP-bd_dom_sf"/>
</dbReference>
<organism evidence="8 9">
    <name type="scientific">Mycoplana azooxidifex</name>
    <dbReference type="NCBI Taxonomy" id="1636188"/>
    <lineage>
        <taxon>Bacteria</taxon>
        <taxon>Pseudomonadati</taxon>
        <taxon>Pseudomonadota</taxon>
        <taxon>Alphaproteobacteria</taxon>
        <taxon>Hyphomicrobiales</taxon>
        <taxon>Rhizobiaceae</taxon>
        <taxon>Mycoplana</taxon>
    </lineage>
</organism>
<keyword evidence="9" id="KW-1185">Reference proteome</keyword>
<protein>
    <submittedName>
        <fullName evidence="8">Small-conductance mechanosensitive channel</fullName>
    </submittedName>
</protein>
<feature type="transmembrane region" description="Helical" evidence="6">
    <location>
        <begin position="105"/>
        <end position="122"/>
    </location>
</feature>
<dbReference type="Proteomes" id="UP000574761">
    <property type="component" value="Unassembled WGS sequence"/>
</dbReference>
<evidence type="ECO:0000256" key="4">
    <source>
        <dbReference type="ARBA" id="ARBA00022989"/>
    </source>
</evidence>
<feature type="transmembrane region" description="Helical" evidence="6">
    <location>
        <begin position="35"/>
        <end position="55"/>
    </location>
</feature>
<feature type="transmembrane region" description="Helical" evidence="6">
    <location>
        <begin position="75"/>
        <end position="93"/>
    </location>
</feature>
<evidence type="ECO:0000313" key="8">
    <source>
        <dbReference type="EMBL" id="MBB3979511.1"/>
    </source>
</evidence>
<keyword evidence="2" id="KW-1003">Cell membrane</keyword>
<dbReference type="InterPro" id="IPR011066">
    <property type="entry name" value="MscS_channel_C_sf"/>
</dbReference>
<dbReference type="GO" id="GO:0005886">
    <property type="term" value="C:plasma membrane"/>
    <property type="evidence" value="ECO:0007669"/>
    <property type="project" value="UniProtKB-SubCell"/>
</dbReference>
<proteinExistence type="predicted"/>
<feature type="domain" description="Mechanosensitive ion channel MscS" evidence="7">
    <location>
        <begin position="151"/>
        <end position="218"/>
    </location>
</feature>
<comment type="caution">
    <text evidence="8">The sequence shown here is derived from an EMBL/GenBank/DDBJ whole genome shotgun (WGS) entry which is preliminary data.</text>
</comment>
<evidence type="ECO:0000256" key="3">
    <source>
        <dbReference type="ARBA" id="ARBA00022692"/>
    </source>
</evidence>